<feature type="binding site" evidence="10">
    <location>
        <position position="161"/>
    </location>
    <ligand>
        <name>substrate</name>
    </ligand>
</feature>
<evidence type="ECO:0000256" key="8">
    <source>
        <dbReference type="ARBA" id="ARBA00023136"/>
    </source>
</evidence>
<keyword evidence="7 10" id="KW-0443">Lipid metabolism</keyword>
<comment type="catalytic activity">
    <reaction evidence="10">
        <text>UDP-2-N,3-O-bis[(3R)-3-hydroxytetradecanoyl]-alpha-D-glucosamine + H2O = 2-N,3-O-bis[(3R)-3-hydroxytetradecanoyl]-alpha-D-glucosaminyl 1-phosphate + UMP + 2 H(+)</text>
        <dbReference type="Rhea" id="RHEA:25213"/>
        <dbReference type="ChEBI" id="CHEBI:15377"/>
        <dbReference type="ChEBI" id="CHEBI:15378"/>
        <dbReference type="ChEBI" id="CHEBI:57865"/>
        <dbReference type="ChEBI" id="CHEBI:57957"/>
        <dbReference type="ChEBI" id="CHEBI:78847"/>
        <dbReference type="EC" id="3.6.1.54"/>
    </reaction>
</comment>
<comment type="similarity">
    <text evidence="10">Belongs to the LpxH family.</text>
</comment>
<dbReference type="GO" id="GO:0030145">
    <property type="term" value="F:manganese ion binding"/>
    <property type="evidence" value="ECO:0007669"/>
    <property type="project" value="UniProtKB-UniRule"/>
</dbReference>
<dbReference type="GO" id="GO:0005737">
    <property type="term" value="C:cytoplasm"/>
    <property type="evidence" value="ECO:0007669"/>
    <property type="project" value="InterPro"/>
</dbReference>
<evidence type="ECO:0000256" key="3">
    <source>
        <dbReference type="ARBA" id="ARBA00022519"/>
    </source>
</evidence>
<feature type="binding site" evidence="10">
    <location>
        <position position="10"/>
    </location>
    <ligand>
        <name>Mn(2+)</name>
        <dbReference type="ChEBI" id="CHEBI:29035"/>
        <label>1</label>
    </ligand>
</feature>
<sequence>MNTQTIFISDLHLSADVPELNELFFHSLAEWRGKIDALYILGDFFDVWVGDDDENPFINSVVQALVDFTAETPVFIQHGNRDFLLGNAFAEKSGVQMLPEQYIAEIYGKPYLLVHGDELCTDDLAYQQFRLQSRNPMWQAAVLAKSLAERRMLAGQIRMMSEIKKAEDGKSEISDATEAGIQALLSQHRGKGIEVLIHGHTHRPAVHVHETEEGCVHRYVLQDWENGKGGYLSITSDGKISMHLLEK</sequence>
<keyword evidence="9 10" id="KW-0464">Manganese</keyword>
<keyword evidence="3 10" id="KW-0997">Cell inner membrane</keyword>
<feature type="binding site" evidence="10">
    <location>
        <position position="200"/>
    </location>
    <ligand>
        <name>substrate</name>
    </ligand>
</feature>
<dbReference type="PANTHER" id="PTHR34990">
    <property type="entry name" value="UDP-2,3-DIACYLGLUCOSAMINE HYDROLASE-RELATED"/>
    <property type="match status" value="1"/>
</dbReference>
<evidence type="ECO:0000256" key="6">
    <source>
        <dbReference type="ARBA" id="ARBA00022801"/>
    </source>
</evidence>
<dbReference type="InterPro" id="IPR029052">
    <property type="entry name" value="Metallo-depent_PP-like"/>
</dbReference>
<keyword evidence="1 10" id="KW-1003">Cell membrane</keyword>
<evidence type="ECO:0000256" key="5">
    <source>
        <dbReference type="ARBA" id="ARBA00022723"/>
    </source>
</evidence>
<dbReference type="RefSeq" id="WP_047760441.1">
    <property type="nucleotide sequence ID" value="NZ_CP091510.1"/>
</dbReference>
<feature type="binding site" evidence="10">
    <location>
        <position position="12"/>
    </location>
    <ligand>
        <name>Mn(2+)</name>
        <dbReference type="ChEBI" id="CHEBI:29035"/>
        <label>1</label>
    </ligand>
</feature>
<dbReference type="UniPathway" id="UPA00359">
    <property type="reaction ID" value="UER00480"/>
</dbReference>
<dbReference type="GO" id="GO:0009245">
    <property type="term" value="P:lipid A biosynthetic process"/>
    <property type="evidence" value="ECO:0007669"/>
    <property type="project" value="UniProtKB-UniRule"/>
</dbReference>
<keyword evidence="13" id="KW-1185">Reference proteome</keyword>
<keyword evidence="4 10" id="KW-0441">Lipid A biosynthesis</keyword>
<evidence type="ECO:0000256" key="10">
    <source>
        <dbReference type="HAMAP-Rule" id="MF_00575"/>
    </source>
</evidence>
<evidence type="ECO:0000259" key="11">
    <source>
        <dbReference type="Pfam" id="PF00149"/>
    </source>
</evidence>
<keyword evidence="6 10" id="KW-0378">Hydrolase</keyword>
<dbReference type="HAMAP" id="MF_00575">
    <property type="entry name" value="LpxH"/>
    <property type="match status" value="1"/>
</dbReference>
<keyword evidence="5 10" id="KW-0479">Metal-binding</keyword>
<proteinExistence type="inferred from homology"/>
<dbReference type="NCBIfam" id="TIGR01854">
    <property type="entry name" value="lipid_A_lpxH"/>
    <property type="match status" value="1"/>
</dbReference>
<dbReference type="SUPFAM" id="SSF56300">
    <property type="entry name" value="Metallo-dependent phosphatases"/>
    <property type="match status" value="1"/>
</dbReference>
<evidence type="ECO:0000313" key="12">
    <source>
        <dbReference type="EMBL" id="KLT73560.1"/>
    </source>
</evidence>
<dbReference type="InterPro" id="IPR043461">
    <property type="entry name" value="LpxH-like"/>
</dbReference>
<comment type="caution">
    <text evidence="10">Lacks conserved residue(s) required for the propagation of feature annotation.</text>
</comment>
<feature type="binding site" evidence="10">
    <location>
        <position position="123"/>
    </location>
    <ligand>
        <name>substrate</name>
    </ligand>
</feature>
<dbReference type="GO" id="GO:0008758">
    <property type="term" value="F:UDP-2,3-diacylglucosamine hydrolase activity"/>
    <property type="evidence" value="ECO:0007669"/>
    <property type="project" value="UniProtKB-UniRule"/>
</dbReference>
<evidence type="ECO:0000313" key="13">
    <source>
        <dbReference type="Proteomes" id="UP000036027"/>
    </source>
</evidence>
<feature type="binding site" evidence="10">
    <location>
        <begin position="80"/>
        <end position="81"/>
    </location>
    <ligand>
        <name>substrate</name>
    </ligand>
</feature>
<gene>
    <name evidence="10" type="primary">lpxH</name>
    <name evidence="12" type="ORF">PL75_02505</name>
</gene>
<organism evidence="12 13">
    <name type="scientific">Neisseria arctica</name>
    <dbReference type="NCBI Taxonomy" id="1470200"/>
    <lineage>
        <taxon>Bacteria</taxon>
        <taxon>Pseudomonadati</taxon>
        <taxon>Pseudomonadota</taxon>
        <taxon>Betaproteobacteria</taxon>
        <taxon>Neisseriales</taxon>
        <taxon>Neisseriaceae</taxon>
        <taxon>Neisseria</taxon>
    </lineage>
</organism>
<keyword evidence="8 10" id="KW-0472">Membrane</keyword>
<dbReference type="STRING" id="1470200.PL75_02505"/>
<feature type="binding site" evidence="10">
    <location>
        <position position="165"/>
    </location>
    <ligand>
        <name>substrate</name>
    </ligand>
</feature>
<dbReference type="NCBIfam" id="NF003743">
    <property type="entry name" value="PRK05340.1"/>
    <property type="match status" value="1"/>
</dbReference>
<comment type="cofactor">
    <cofactor evidence="10">
        <name>Mn(2+)</name>
        <dbReference type="ChEBI" id="CHEBI:29035"/>
    </cofactor>
    <text evidence="10">Binds 2 Mn(2+) ions per subunit in a binuclear metal center.</text>
</comment>
<keyword evidence="2 10" id="KW-0444">Lipid biosynthesis</keyword>
<dbReference type="PANTHER" id="PTHR34990:SF1">
    <property type="entry name" value="UDP-2,3-DIACYLGLUCOSAMINE HYDROLASE"/>
    <property type="match status" value="1"/>
</dbReference>
<dbReference type="InterPro" id="IPR004843">
    <property type="entry name" value="Calcineurin-like_PHP"/>
</dbReference>
<evidence type="ECO:0000256" key="1">
    <source>
        <dbReference type="ARBA" id="ARBA00022475"/>
    </source>
</evidence>
<evidence type="ECO:0000256" key="2">
    <source>
        <dbReference type="ARBA" id="ARBA00022516"/>
    </source>
</evidence>
<feature type="domain" description="Calcineurin-like phosphoesterase" evidence="11">
    <location>
        <begin position="6"/>
        <end position="204"/>
    </location>
</feature>
<feature type="binding site" evidence="10">
    <location>
        <position position="202"/>
    </location>
    <ligand>
        <name>Mn(2+)</name>
        <dbReference type="ChEBI" id="CHEBI:29035"/>
        <label>1</label>
    </ligand>
</feature>
<protein>
    <recommendedName>
        <fullName evidence="10">UDP-2,3-diacylglucosamine hydrolase</fullName>
        <ecNumber evidence="10">3.6.1.54</ecNumber>
    </recommendedName>
    <alternativeName>
        <fullName evidence="10">UDP-2,3-diacylglucosamine diphosphatase</fullName>
    </alternativeName>
</protein>
<name>A0A0J0YTY1_9NEIS</name>
<feature type="binding site" evidence="10">
    <location>
        <position position="80"/>
    </location>
    <ligand>
        <name>Mn(2+)</name>
        <dbReference type="ChEBI" id="CHEBI:29035"/>
        <label>2</label>
    </ligand>
</feature>
<comment type="caution">
    <text evidence="12">The sequence shown here is derived from an EMBL/GenBank/DDBJ whole genome shotgun (WGS) entry which is preliminary data.</text>
</comment>
<dbReference type="EMBL" id="JTDO01000003">
    <property type="protein sequence ID" value="KLT73560.1"/>
    <property type="molecule type" value="Genomic_DNA"/>
</dbReference>
<evidence type="ECO:0000256" key="4">
    <source>
        <dbReference type="ARBA" id="ARBA00022556"/>
    </source>
</evidence>
<dbReference type="Gene3D" id="3.60.21.10">
    <property type="match status" value="1"/>
</dbReference>
<comment type="pathway">
    <text evidence="10">Glycolipid biosynthesis; lipid IV(A) biosynthesis; lipid IV(A) from (3R)-3-hydroxytetradecanoyl-[acyl-carrier-protein] and UDP-N-acetyl-alpha-D-glucosamine: step 4/6.</text>
</comment>
<dbReference type="GO" id="GO:0019897">
    <property type="term" value="C:extrinsic component of plasma membrane"/>
    <property type="evidence" value="ECO:0007669"/>
    <property type="project" value="UniProtKB-UniRule"/>
</dbReference>
<dbReference type="CDD" id="cd07398">
    <property type="entry name" value="MPP_YbbF-LpxH"/>
    <property type="match status" value="1"/>
</dbReference>
<reference evidence="12 13" key="1">
    <citation type="submission" date="2014-11" db="EMBL/GenBank/DDBJ databases">
        <title>Genome of a novel goose pathogen.</title>
        <authorList>
            <person name="Hansen C.M."/>
            <person name="Hueffer K."/>
            <person name="Choi S.C."/>
        </authorList>
    </citation>
    <scope>NUCLEOTIDE SEQUENCE [LARGE SCALE GENOMIC DNA]</scope>
    <source>
        <strain evidence="12 13">KH1503</strain>
    </source>
</reference>
<evidence type="ECO:0000256" key="9">
    <source>
        <dbReference type="ARBA" id="ARBA00023211"/>
    </source>
</evidence>
<dbReference type="OrthoDB" id="9783283at2"/>
<dbReference type="PATRIC" id="fig|1470200.3.peg.1582"/>
<dbReference type="Proteomes" id="UP000036027">
    <property type="component" value="Unassembled WGS sequence"/>
</dbReference>
<dbReference type="Pfam" id="PF00149">
    <property type="entry name" value="Metallophos"/>
    <property type="match status" value="1"/>
</dbReference>
<feature type="binding site" evidence="10">
    <location>
        <position position="200"/>
    </location>
    <ligand>
        <name>Mn(2+)</name>
        <dbReference type="ChEBI" id="CHEBI:29035"/>
        <label>2</label>
    </ligand>
</feature>
<accession>A0A0J0YTY1</accession>
<feature type="binding site" evidence="10">
    <location>
        <position position="43"/>
    </location>
    <ligand>
        <name>Mn(2+)</name>
        <dbReference type="ChEBI" id="CHEBI:29035"/>
        <label>2</label>
    </ligand>
</feature>
<dbReference type="AlphaFoldDB" id="A0A0J0YTY1"/>
<feature type="binding site" evidence="10">
    <location>
        <position position="43"/>
    </location>
    <ligand>
        <name>Mn(2+)</name>
        <dbReference type="ChEBI" id="CHEBI:29035"/>
        <label>1</label>
    </ligand>
</feature>
<evidence type="ECO:0000256" key="7">
    <source>
        <dbReference type="ARBA" id="ARBA00023098"/>
    </source>
</evidence>
<feature type="binding site" evidence="10">
    <location>
        <position position="115"/>
    </location>
    <ligand>
        <name>Mn(2+)</name>
        <dbReference type="ChEBI" id="CHEBI:29035"/>
        <label>2</label>
    </ligand>
</feature>
<comment type="function">
    <text evidence="10">Hydrolyzes the pyrophosphate bond of UDP-2,3-diacylglucosamine to yield 2,3-diacylglucosamine 1-phosphate (lipid X) and UMP by catalyzing the attack of water at the alpha-P atom. Involved in the biosynthesis of lipid A, a phosphorylated glycolipid that anchors the lipopolysaccharide to the outer membrane of the cell.</text>
</comment>
<comment type="subcellular location">
    <subcellularLocation>
        <location evidence="10">Cell inner membrane</location>
        <topology evidence="10">Peripheral membrane protein</topology>
        <orientation evidence="10">Cytoplasmic side</orientation>
    </subcellularLocation>
</comment>
<dbReference type="EC" id="3.6.1.54" evidence="10"/>
<dbReference type="InterPro" id="IPR010138">
    <property type="entry name" value="UDP-diacylglucosamine_Hdrlase"/>
</dbReference>